<dbReference type="GO" id="GO:0008757">
    <property type="term" value="F:S-adenosylmethionine-dependent methyltransferase activity"/>
    <property type="evidence" value="ECO:0007669"/>
    <property type="project" value="InterPro"/>
</dbReference>
<dbReference type="EMBL" id="MEUT01000041">
    <property type="protein sequence ID" value="OGC50033.1"/>
    <property type="molecule type" value="Genomic_DNA"/>
</dbReference>
<dbReference type="Pfam" id="PF08241">
    <property type="entry name" value="Methyltransf_11"/>
    <property type="match status" value="1"/>
</dbReference>
<accession>A0A1F4V0L3</accession>
<dbReference type="Proteomes" id="UP000177371">
    <property type="component" value="Unassembled WGS sequence"/>
</dbReference>
<name>A0A1F4V0L3_UNCKA</name>
<dbReference type="Gene3D" id="3.40.50.150">
    <property type="entry name" value="Vaccinia Virus protein VP39"/>
    <property type="match status" value="1"/>
</dbReference>
<dbReference type="InterPro" id="IPR013216">
    <property type="entry name" value="Methyltransf_11"/>
</dbReference>
<reference evidence="2 3" key="1">
    <citation type="journal article" date="2016" name="Nat. Commun.">
        <title>Thousands of microbial genomes shed light on interconnected biogeochemical processes in an aquifer system.</title>
        <authorList>
            <person name="Anantharaman K."/>
            <person name="Brown C.T."/>
            <person name="Hug L.A."/>
            <person name="Sharon I."/>
            <person name="Castelle C.J."/>
            <person name="Probst A.J."/>
            <person name="Thomas B.C."/>
            <person name="Singh A."/>
            <person name="Wilkins M.J."/>
            <person name="Karaoz U."/>
            <person name="Brodie E.L."/>
            <person name="Williams K.H."/>
            <person name="Hubbard S.S."/>
            <person name="Banfield J.F."/>
        </authorList>
    </citation>
    <scope>NUCLEOTIDE SEQUENCE [LARGE SCALE GENOMIC DNA]</scope>
</reference>
<proteinExistence type="predicted"/>
<organism evidence="2 3">
    <name type="scientific">candidate division WWE3 bacterium RBG_16_37_10</name>
    <dbReference type="NCBI Taxonomy" id="1802610"/>
    <lineage>
        <taxon>Bacteria</taxon>
        <taxon>Katanobacteria</taxon>
    </lineage>
</organism>
<gene>
    <name evidence="2" type="ORF">A2W32_03310</name>
</gene>
<evidence type="ECO:0000313" key="2">
    <source>
        <dbReference type="EMBL" id="OGC50033.1"/>
    </source>
</evidence>
<feature type="domain" description="Methyltransferase type 11" evidence="1">
    <location>
        <begin position="91"/>
        <end position="174"/>
    </location>
</feature>
<evidence type="ECO:0000259" key="1">
    <source>
        <dbReference type="Pfam" id="PF08241"/>
    </source>
</evidence>
<dbReference type="STRING" id="1802610.A2W32_03310"/>
<comment type="caution">
    <text evidence="2">The sequence shown here is derived from an EMBL/GenBank/DDBJ whole genome shotgun (WGS) entry which is preliminary data.</text>
</comment>
<dbReference type="AlphaFoldDB" id="A0A1F4V0L3"/>
<protein>
    <recommendedName>
        <fullName evidence="1">Methyltransferase type 11 domain-containing protein</fullName>
    </recommendedName>
</protein>
<dbReference type="SUPFAM" id="SSF53335">
    <property type="entry name" value="S-adenosyl-L-methionine-dependent methyltransferases"/>
    <property type="match status" value="1"/>
</dbReference>
<sequence>MPSADAKDLMRSLIADKYGGNPEWKDESERLFGPQEASAQWHEFEKAGIIPPPESDLTFVSVSANIPTQELAMFQADLLTRRGKSKFIVGDIADLGVHPFIEKFVKPKVSELHSFDYLRWNASELPLPDGIADIVIDRKGALWHVAYNFKDPRLLIDTFNGYHRILKPGGSLVVDNIKGFTTYVAGLSAARQADIVIKTLSGAPLSEIYPDAPMQYEPSTIYEIRRLALALPDNMKLITTISEYFDIKDFGEGALSVKIFTKK</sequence>
<dbReference type="InterPro" id="IPR029063">
    <property type="entry name" value="SAM-dependent_MTases_sf"/>
</dbReference>
<evidence type="ECO:0000313" key="3">
    <source>
        <dbReference type="Proteomes" id="UP000177371"/>
    </source>
</evidence>